<evidence type="ECO:0000313" key="3">
    <source>
        <dbReference type="EMBL" id="KAJ6261894.1"/>
    </source>
</evidence>
<comment type="caution">
    <text evidence="3">The sequence shown here is derived from an EMBL/GenBank/DDBJ whole genome shotgun (WGS) entry which is preliminary data.</text>
</comment>
<gene>
    <name evidence="3" type="ORF">Dda_2693</name>
</gene>
<feature type="compositionally biased region" description="Pro residues" evidence="2">
    <location>
        <begin position="184"/>
        <end position="194"/>
    </location>
</feature>
<feature type="region of interest" description="Disordered" evidence="2">
    <location>
        <begin position="998"/>
        <end position="1023"/>
    </location>
</feature>
<organism evidence="3 4">
    <name type="scientific">Drechslerella dactyloides</name>
    <name type="common">Nematode-trapping fungus</name>
    <name type="synonym">Arthrobotrys dactyloides</name>
    <dbReference type="NCBI Taxonomy" id="74499"/>
    <lineage>
        <taxon>Eukaryota</taxon>
        <taxon>Fungi</taxon>
        <taxon>Dikarya</taxon>
        <taxon>Ascomycota</taxon>
        <taxon>Pezizomycotina</taxon>
        <taxon>Orbiliomycetes</taxon>
        <taxon>Orbiliales</taxon>
        <taxon>Orbiliaceae</taxon>
        <taxon>Drechslerella</taxon>
    </lineage>
</organism>
<evidence type="ECO:0000313" key="4">
    <source>
        <dbReference type="Proteomes" id="UP001221413"/>
    </source>
</evidence>
<feature type="region of interest" description="Disordered" evidence="2">
    <location>
        <begin position="173"/>
        <end position="222"/>
    </location>
</feature>
<feature type="region of interest" description="Disordered" evidence="2">
    <location>
        <begin position="757"/>
        <end position="779"/>
    </location>
</feature>
<sequence length="1106" mass="125519">MPSWPWSPRLARSQYPLRPASAPPPTPTTPASSSSTLVPWVDPESSSDDDDDDDDSGSTYLLHLGGDELVHTTTITRETSNEPPPHVVVRKFSAHHRQSTLKSATRSRTLRRHVPSFDDIANSIPEEVAPEYNDNIDTAASSLTCLNFFDKPSQENLFPGNPEDFQPIEELHHYPSSNNLDMPPASPPVSPPPRRSSNRDRKSQSPRRKDKKSSLSNSLSKVVEPDLPLLNRESCDIDEEFDITKMPSAKNPQGEESPDAEVVRLRKMCEVLQEKIIQMSQYTPPVAVATSSTPSKRSSLILGDRLSRTRLKDIPPEDLATEGHRVAHVMRAMNEQLQKKLELREKLLFQRNAHISQLERTHATQIEEFHAATKTDIQKMVSAYQKEISEMHQRNLLQITNLRNELEGKLRTRDHQSNQECARLQSEIDTLKKRESDIKASHQISMREREELFERDMALLRESITATEAEFQKNYEAKLDNLRQEHEREIAELKKEIITRPLDLSNDVDKDIVAQKIIDLEGALATHIEELTSERERALELQVALDASEFGRQTDKEKLEAAVREEATKREEFQKHEQRIRAQLLAASDEKRKECLKHERSRYERLVREENIRRKAASDRYEGELKELKQKNAEQVELFRMQKESIFELHEKDVQELEKRLAAERSKVAEYETLLETVKSSREEDLKRFEGEKAELVAVHMKEKESFAQEKRVMAAAQARDQKLASAEKEALESDLKRMSSNCEELLHRRVRDSIGSSLSRRSYTPSESVTSVSDEDETERRIAAEVAKVTAHSESQQKASTEAYERQCAVLKAELQALQKLQTRINTQIAEDEKKISELTLELEGKKDEIERQASIIADLELQLESEKGKFKNILERNVSLEKRLWEQKEAADETAKVYQNQIKTLSDENQTLLATIASAGIEDERDAGMLLKEAISAGYETELRELESRHKEVIQTNINSIYQLENLVRHYACASGDPPRSPSFVGTPQTPYFLGEGSAPAADNAPSLTTARSASSAGSVRSVPLHEPSFETIYEPTFEPAVVKENSKSEADYIEALRKAEAASSCAAQPSEDRNELLLAIQTQIRSFKIQQLSFPAASQVKAA</sequence>
<reference evidence="3" key="1">
    <citation type="submission" date="2023-01" db="EMBL/GenBank/DDBJ databases">
        <title>The chitinases involved in constricting ring structure development in the nematode-trapping fungus Drechslerella dactyloides.</title>
        <authorList>
            <person name="Wang R."/>
            <person name="Zhang L."/>
            <person name="Tang P."/>
            <person name="Li S."/>
            <person name="Liang L."/>
        </authorList>
    </citation>
    <scope>NUCLEOTIDE SEQUENCE</scope>
    <source>
        <strain evidence="3">YMF1.00031</strain>
    </source>
</reference>
<feature type="coiled-coil region" evidence="1">
    <location>
        <begin position="614"/>
        <end position="674"/>
    </location>
</feature>
<evidence type="ECO:0000256" key="1">
    <source>
        <dbReference type="SAM" id="Coils"/>
    </source>
</evidence>
<accession>A0AAD6NKI8</accession>
<dbReference type="Proteomes" id="UP001221413">
    <property type="component" value="Unassembled WGS sequence"/>
</dbReference>
<dbReference type="EMBL" id="JAQGDS010000003">
    <property type="protein sequence ID" value="KAJ6261894.1"/>
    <property type="molecule type" value="Genomic_DNA"/>
</dbReference>
<feature type="coiled-coil region" evidence="1">
    <location>
        <begin position="802"/>
        <end position="958"/>
    </location>
</feature>
<evidence type="ECO:0000256" key="2">
    <source>
        <dbReference type="SAM" id="MobiDB-lite"/>
    </source>
</evidence>
<name>A0AAD6NKI8_DREDA</name>
<feature type="region of interest" description="Disordered" evidence="2">
    <location>
        <begin position="15"/>
        <end position="65"/>
    </location>
</feature>
<dbReference type="AlphaFoldDB" id="A0AAD6NKI8"/>
<feature type="coiled-coil region" evidence="1">
    <location>
        <begin position="472"/>
        <end position="499"/>
    </location>
</feature>
<feature type="compositionally biased region" description="Low complexity" evidence="2">
    <location>
        <begin position="1007"/>
        <end position="1023"/>
    </location>
</feature>
<protein>
    <submittedName>
        <fullName evidence="3">Uncharacterized protein</fullName>
    </submittedName>
</protein>
<proteinExistence type="predicted"/>
<feature type="coiled-coil region" evidence="1">
    <location>
        <begin position="722"/>
        <end position="749"/>
    </location>
</feature>
<keyword evidence="4" id="KW-1185">Reference proteome</keyword>
<feature type="compositionally biased region" description="Polar residues" evidence="2">
    <location>
        <begin position="757"/>
        <end position="766"/>
    </location>
</feature>
<feature type="compositionally biased region" description="Acidic residues" evidence="2">
    <location>
        <begin position="45"/>
        <end position="56"/>
    </location>
</feature>
<keyword evidence="1" id="KW-0175">Coiled coil</keyword>